<dbReference type="GO" id="GO:1901135">
    <property type="term" value="P:carbohydrate derivative metabolic process"/>
    <property type="evidence" value="ECO:0007669"/>
    <property type="project" value="InterPro"/>
</dbReference>
<sequence length="351" mass="38029">MDNGFTDGSAYDTEIVRFFDIAHEGAQIRLLAGQLERWGETLNGLNPRSLVILPTDAIAREAAHLGVGLAEPLRIPLVVTESLPQYVGALDIVVVVGEPAECEWASRALIAASQRGATTILVGPTNGPLVEDCPEDTVIAPTLPTVEGCSPARFIMALYALCSIVHTFPHAVREELEDIAAAVDREIEQLSPERDDSINPGRQLREYSEGARIIHSCVFDPYAYAERRDRAHIDTLVARMAATIWAVHGLPGTFVEPADLRGALDRDAESSMAPAPVDDLFYDPFIDGAGADAPLIPLKVIFWGQEEANLPNSFTVRSYDSEPGLGLLARSLQLITRSFAATAYEVSKGKK</sequence>
<gene>
    <name evidence="1" type="ORF">D9543_05895</name>
</gene>
<organism evidence="1 2">
    <name type="scientific">Corynebacterium macginleyi</name>
    <dbReference type="NCBI Taxonomy" id="38290"/>
    <lineage>
        <taxon>Bacteria</taxon>
        <taxon>Bacillati</taxon>
        <taxon>Actinomycetota</taxon>
        <taxon>Actinomycetes</taxon>
        <taxon>Mycobacteriales</taxon>
        <taxon>Corynebacteriaceae</taxon>
        <taxon>Corynebacterium</taxon>
    </lineage>
</organism>
<dbReference type="GO" id="GO:0097367">
    <property type="term" value="F:carbohydrate derivative binding"/>
    <property type="evidence" value="ECO:0007669"/>
    <property type="project" value="InterPro"/>
</dbReference>
<dbReference type="SUPFAM" id="SSF53697">
    <property type="entry name" value="SIS domain"/>
    <property type="match status" value="1"/>
</dbReference>
<accession>A0A3M0GSK1</accession>
<dbReference type="EMBL" id="REGC01000005">
    <property type="protein sequence ID" value="RMB60838.1"/>
    <property type="molecule type" value="Genomic_DNA"/>
</dbReference>
<dbReference type="OrthoDB" id="4427542at2"/>
<dbReference type="Proteomes" id="UP000270649">
    <property type="component" value="Unassembled WGS sequence"/>
</dbReference>
<proteinExistence type="predicted"/>
<dbReference type="RefSeq" id="WP_121927777.1">
    <property type="nucleotide sequence ID" value="NZ_CP068292.1"/>
</dbReference>
<dbReference type="InterPro" id="IPR046348">
    <property type="entry name" value="SIS_dom_sf"/>
</dbReference>
<reference evidence="1 2" key="1">
    <citation type="submission" date="2018-10" db="EMBL/GenBank/DDBJ databases">
        <title>Corynebacterium macginleyi genome sequencing and assembly of the type strain and two clinical samples.</title>
        <authorList>
            <person name="Bernier A.-M."/>
            <person name="Bernard K."/>
        </authorList>
    </citation>
    <scope>NUCLEOTIDE SEQUENCE [LARGE SCALE GENOMIC DNA]</scope>
    <source>
        <strain evidence="1 2">NML 120205</strain>
    </source>
</reference>
<evidence type="ECO:0000313" key="2">
    <source>
        <dbReference type="Proteomes" id="UP000270649"/>
    </source>
</evidence>
<evidence type="ECO:0000313" key="1">
    <source>
        <dbReference type="EMBL" id="RMB60838.1"/>
    </source>
</evidence>
<protein>
    <submittedName>
        <fullName evidence="1">Exopolyphosphatase</fullName>
    </submittedName>
</protein>
<dbReference type="AlphaFoldDB" id="A0A3M0GSK1"/>
<comment type="caution">
    <text evidence="1">The sequence shown here is derived from an EMBL/GenBank/DDBJ whole genome shotgun (WGS) entry which is preliminary data.</text>
</comment>
<name>A0A3M0GSK1_9CORY</name>